<dbReference type="EMBL" id="VFNX01000001">
    <property type="protein sequence ID" value="TQK95465.1"/>
    <property type="molecule type" value="Genomic_DNA"/>
</dbReference>
<evidence type="ECO:0000313" key="2">
    <source>
        <dbReference type="Proteomes" id="UP000318103"/>
    </source>
</evidence>
<protein>
    <submittedName>
        <fullName evidence="1">Uncharacterized protein</fullName>
    </submittedName>
</protein>
<reference evidence="1 2" key="1">
    <citation type="submission" date="2019-06" db="EMBL/GenBank/DDBJ databases">
        <title>Sequencing the genomes of 1000 actinobacteria strains.</title>
        <authorList>
            <person name="Klenk H.-P."/>
        </authorList>
    </citation>
    <scope>NUCLEOTIDE SEQUENCE [LARGE SCALE GENOMIC DNA]</scope>
    <source>
        <strain evidence="1 2">DSM 41929</strain>
    </source>
</reference>
<dbReference type="AlphaFoldDB" id="A0A542U8U6"/>
<proteinExistence type="predicted"/>
<organism evidence="1 2">
    <name type="scientific">Streptomyces puniciscabiei</name>
    <dbReference type="NCBI Taxonomy" id="164348"/>
    <lineage>
        <taxon>Bacteria</taxon>
        <taxon>Bacillati</taxon>
        <taxon>Actinomycetota</taxon>
        <taxon>Actinomycetes</taxon>
        <taxon>Kitasatosporales</taxon>
        <taxon>Streptomycetaceae</taxon>
        <taxon>Streptomyces</taxon>
    </lineage>
</organism>
<accession>A0A542U8U6</accession>
<comment type="caution">
    <text evidence="1">The sequence shown here is derived from an EMBL/GenBank/DDBJ whole genome shotgun (WGS) entry which is preliminary data.</text>
</comment>
<dbReference type="Proteomes" id="UP000318103">
    <property type="component" value="Unassembled WGS sequence"/>
</dbReference>
<sequence length="175" mass="19197">MTVIAAAALLLLIAVGVALIHRLNGQHAERIAAFHYSDVLPGIGRRPRRHRRSAVDATVPTRPTATATADDIDFGPTVGSRGRRVMAILRDRKTYRERIMQALYQAAEGNRLLGVDGAKLRTDLGIPEQDMAAACMYLAGEGWVVVDWERGNTPAMITLTHQGIRQMETEEEGRG</sequence>
<name>A0A542U8U6_9ACTN</name>
<gene>
    <name evidence="1" type="ORF">FB563_0358</name>
</gene>
<evidence type="ECO:0000313" key="1">
    <source>
        <dbReference type="EMBL" id="TQK95465.1"/>
    </source>
</evidence>
<keyword evidence="2" id="KW-1185">Reference proteome</keyword>